<sequence length="464" mass="52444">MLTILVFAAVFTLLSARESTPSVVFVILSQPSDFDDALATNLQQSLIQQANDTHLAIQIFISHIDFKDIYGAWTVSSLFRSLYDRLSGLSDYWLFLCEQSTEINLVELVRFLGAYNPAKAHFIGRGLADERPTIIHHFFGHDRPPDQPFLYPDFAGGVAISAALIKQAQSISVARRPTDFAIDPKHELSRMLFDLAGVSLTDAQRFCLLHNETNCITKFVEPTYENCGEIVSNEEVFFAVKTFSGYHKSRIVVVKRTWAKTAKYVEYFSNIRDPYVPTIDLGINNTERGHCGKTLAILKHFLAYDEVDSLKWLAVVDDDTLLSVPRLYRLLSCYSPLKNFIIGERYGYGFDADGQYGYDYPTGGAGMIFSRPAVHQIVNSCRCPGIDSPDDMIIGMCARRLSIPIIHSASFHQATPIDYSSLYLQRILPVSFHKFDDVDPYQVYMQRLHDHGTIPANRPRHSEL</sequence>
<evidence type="ECO:0000256" key="9">
    <source>
        <dbReference type="ARBA" id="ARBA00037847"/>
    </source>
</evidence>
<dbReference type="GO" id="GO:0012505">
    <property type="term" value="C:endomembrane system"/>
    <property type="evidence" value="ECO:0007669"/>
    <property type="project" value="UniProtKB-SubCell"/>
</dbReference>
<dbReference type="PANTHER" id="PTHR10811">
    <property type="entry name" value="FRINGE-RELATED"/>
    <property type="match status" value="1"/>
</dbReference>
<keyword evidence="8" id="KW-0472">Membrane</keyword>
<evidence type="ECO:0000256" key="5">
    <source>
        <dbReference type="ARBA" id="ARBA00022692"/>
    </source>
</evidence>
<keyword evidence="5" id="KW-0812">Transmembrane</keyword>
<evidence type="ECO:0000256" key="6">
    <source>
        <dbReference type="ARBA" id="ARBA00022968"/>
    </source>
</evidence>
<feature type="chain" id="PRO_5002077416" evidence="10">
    <location>
        <begin position="17"/>
        <end position="464"/>
    </location>
</feature>
<evidence type="ECO:0000256" key="7">
    <source>
        <dbReference type="ARBA" id="ARBA00022989"/>
    </source>
</evidence>
<dbReference type="GO" id="GO:0016757">
    <property type="term" value="F:glycosyltransferase activity"/>
    <property type="evidence" value="ECO:0007669"/>
    <property type="project" value="UniProtKB-KW"/>
</dbReference>
<keyword evidence="10" id="KW-0732">Signal</keyword>
<comment type="similarity">
    <text evidence="2">Belongs to the glycosyltransferase 31 family.</text>
</comment>
<evidence type="ECO:0000256" key="3">
    <source>
        <dbReference type="ARBA" id="ARBA00022676"/>
    </source>
</evidence>
<evidence type="ECO:0000259" key="11">
    <source>
        <dbReference type="Pfam" id="PF02434"/>
    </source>
</evidence>
<keyword evidence="6" id="KW-0735">Signal-anchor</keyword>
<gene>
    <name evidence="12" type="primary">B3galtl</name>
    <name evidence="12" type="ORF">Tcan_03982</name>
</gene>
<protein>
    <submittedName>
        <fullName evidence="12">Beta-1,3-glucosyltransferase</fullName>
    </submittedName>
</protein>
<evidence type="ECO:0000256" key="1">
    <source>
        <dbReference type="ARBA" id="ARBA00004606"/>
    </source>
</evidence>
<keyword evidence="13" id="KW-1185">Reference proteome</keyword>
<dbReference type="STRING" id="6265.A0A0B2VMS1"/>
<comment type="caution">
    <text evidence="12">The sequence shown here is derived from an EMBL/GenBank/DDBJ whole genome shotgun (WGS) entry which is preliminary data.</text>
</comment>
<comment type="subcellular location">
    <subcellularLocation>
        <location evidence="9">Endomembrane system</location>
        <topology evidence="9">Single-pass membrane protein</topology>
    </subcellularLocation>
    <subcellularLocation>
        <location evidence="1">Membrane</location>
        <topology evidence="1">Single-pass type II membrane protein</topology>
    </subcellularLocation>
</comment>
<keyword evidence="3" id="KW-0328">Glycosyltransferase</keyword>
<dbReference type="Proteomes" id="UP000031036">
    <property type="component" value="Unassembled WGS sequence"/>
</dbReference>
<organism evidence="12 13">
    <name type="scientific">Toxocara canis</name>
    <name type="common">Canine roundworm</name>
    <dbReference type="NCBI Taxonomy" id="6265"/>
    <lineage>
        <taxon>Eukaryota</taxon>
        <taxon>Metazoa</taxon>
        <taxon>Ecdysozoa</taxon>
        <taxon>Nematoda</taxon>
        <taxon>Chromadorea</taxon>
        <taxon>Rhabditida</taxon>
        <taxon>Spirurina</taxon>
        <taxon>Ascaridomorpha</taxon>
        <taxon>Ascaridoidea</taxon>
        <taxon>Toxocaridae</taxon>
        <taxon>Toxocara</taxon>
    </lineage>
</organism>
<dbReference type="Pfam" id="PF02434">
    <property type="entry name" value="Fringe"/>
    <property type="match status" value="1"/>
</dbReference>
<reference evidence="12 13" key="1">
    <citation type="submission" date="2014-11" db="EMBL/GenBank/DDBJ databases">
        <title>Genetic blueprint of the zoonotic pathogen Toxocara canis.</title>
        <authorList>
            <person name="Zhu X.-Q."/>
            <person name="Korhonen P.K."/>
            <person name="Cai H."/>
            <person name="Young N.D."/>
            <person name="Nejsum P."/>
            <person name="von Samson-Himmelstjerna G."/>
            <person name="Boag P.R."/>
            <person name="Tan P."/>
            <person name="Li Q."/>
            <person name="Min J."/>
            <person name="Yang Y."/>
            <person name="Wang X."/>
            <person name="Fang X."/>
            <person name="Hall R.S."/>
            <person name="Hofmann A."/>
            <person name="Sternberg P.W."/>
            <person name="Jex A.R."/>
            <person name="Gasser R.B."/>
        </authorList>
    </citation>
    <scope>NUCLEOTIDE SEQUENCE [LARGE SCALE GENOMIC DNA]</scope>
    <source>
        <strain evidence="12">PN_DK_2014</strain>
    </source>
</reference>
<dbReference type="OMA" id="CATYPRF"/>
<dbReference type="Gene3D" id="3.90.550.50">
    <property type="match status" value="2"/>
</dbReference>
<evidence type="ECO:0000256" key="2">
    <source>
        <dbReference type="ARBA" id="ARBA00008661"/>
    </source>
</evidence>
<feature type="signal peptide" evidence="10">
    <location>
        <begin position="1"/>
        <end position="16"/>
    </location>
</feature>
<dbReference type="EMBL" id="JPKZ01001381">
    <property type="protein sequence ID" value="KHN82330.1"/>
    <property type="molecule type" value="Genomic_DNA"/>
</dbReference>
<evidence type="ECO:0000256" key="4">
    <source>
        <dbReference type="ARBA" id="ARBA00022679"/>
    </source>
</evidence>
<evidence type="ECO:0000256" key="10">
    <source>
        <dbReference type="SAM" id="SignalP"/>
    </source>
</evidence>
<keyword evidence="4 12" id="KW-0808">Transferase</keyword>
<evidence type="ECO:0000313" key="12">
    <source>
        <dbReference type="EMBL" id="KHN82330.1"/>
    </source>
</evidence>
<dbReference type="OrthoDB" id="421979at2759"/>
<dbReference type="InterPro" id="IPR003378">
    <property type="entry name" value="Fringe-like_glycosylTrfase"/>
</dbReference>
<keyword evidence="7" id="KW-1133">Transmembrane helix</keyword>
<evidence type="ECO:0000313" key="13">
    <source>
        <dbReference type="Proteomes" id="UP000031036"/>
    </source>
</evidence>
<dbReference type="AlphaFoldDB" id="A0A0B2VMS1"/>
<evidence type="ECO:0000256" key="8">
    <source>
        <dbReference type="ARBA" id="ARBA00023136"/>
    </source>
</evidence>
<feature type="domain" description="Fringe-like glycosyltransferase" evidence="11">
    <location>
        <begin position="231"/>
        <end position="436"/>
    </location>
</feature>
<proteinExistence type="inferred from homology"/>
<name>A0A0B2VMS1_TOXCA</name>
<dbReference type="FunFam" id="3.90.550.50:FF:000008">
    <property type="entry name" value="Beta-1,3-glucosyltransferase"/>
    <property type="match status" value="1"/>
</dbReference>
<accession>A0A0B2VMS1</accession>
<dbReference type="GO" id="GO:0016020">
    <property type="term" value="C:membrane"/>
    <property type="evidence" value="ECO:0007669"/>
    <property type="project" value="UniProtKB-SubCell"/>
</dbReference>